<protein>
    <submittedName>
        <fullName evidence="1">Uncharacterized protein</fullName>
    </submittedName>
</protein>
<reference evidence="2" key="1">
    <citation type="submission" date="2015-04" db="EMBL/GenBank/DDBJ databases">
        <title>Physiological reanalysis, assessment of diazotrophy, and genome sequences of multiple isolates of Streptomyces thermoautotrophicus.</title>
        <authorList>
            <person name="MacKellar D.C."/>
            <person name="Lieber L."/>
            <person name="Norman J."/>
            <person name="Bolger A."/>
            <person name="Tobin C."/>
            <person name="Murray J.W."/>
            <person name="Chang R."/>
            <person name="Ford T."/>
            <person name="Nguyen P.Q."/>
            <person name="Woodward J."/>
            <person name="Permingeat H."/>
            <person name="Joshi N.S."/>
            <person name="Silver P.A."/>
            <person name="Usadel B."/>
            <person name="Rutherford A.W."/>
            <person name="Friesen M."/>
            <person name="Prell J."/>
        </authorList>
    </citation>
    <scope>NUCLEOTIDE SEQUENCE [LARGE SCALE GENOMIC DNA]</scope>
    <source>
        <strain evidence="2">H1</strain>
    </source>
</reference>
<comment type="caution">
    <text evidence="1">The sequence shown here is derived from an EMBL/GenBank/DDBJ whole genome shotgun (WGS) entry which is preliminary data.</text>
</comment>
<organism evidence="1 2">
    <name type="scientific">Carbonactinospora thermoautotrophica</name>
    <dbReference type="NCBI Taxonomy" id="1469144"/>
    <lineage>
        <taxon>Bacteria</taxon>
        <taxon>Bacillati</taxon>
        <taxon>Actinomycetota</taxon>
        <taxon>Actinomycetes</taxon>
        <taxon>Kitasatosporales</taxon>
        <taxon>Carbonactinosporaceae</taxon>
        <taxon>Carbonactinospora</taxon>
    </lineage>
</organism>
<dbReference type="AlphaFoldDB" id="A0A132MMB3"/>
<proteinExistence type="predicted"/>
<sequence>MDRRDALYLVACGDWGTPAECRCLGTCCCEAAIPRPRRGEAR</sequence>
<dbReference type="EMBL" id="LAXD01000001">
    <property type="protein sequence ID" value="KWW98859.1"/>
    <property type="molecule type" value="Genomic_DNA"/>
</dbReference>
<dbReference type="RefSeq" id="WP_267594030.1">
    <property type="nucleotide sequence ID" value="NZ_CP171739.1"/>
</dbReference>
<evidence type="ECO:0000313" key="2">
    <source>
        <dbReference type="Proteomes" id="UP000070188"/>
    </source>
</evidence>
<keyword evidence="2" id="KW-1185">Reference proteome</keyword>
<gene>
    <name evidence="1" type="ORF">LI90_489</name>
</gene>
<accession>A0A132MMB3</accession>
<name>A0A132MMB3_9ACTN</name>
<evidence type="ECO:0000313" key="1">
    <source>
        <dbReference type="EMBL" id="KWW98859.1"/>
    </source>
</evidence>
<dbReference type="STRING" id="1469144.LI90_489"/>
<dbReference type="PATRIC" id="fig|1469144.10.peg.585"/>
<dbReference type="Proteomes" id="UP000070188">
    <property type="component" value="Unassembled WGS sequence"/>
</dbReference>